<gene>
    <name evidence="7" type="primary">glnD</name>
    <name evidence="10" type="ORF">Q2T77_22430</name>
</gene>
<dbReference type="EMBL" id="JAUKVY010000017">
    <property type="protein sequence ID" value="MDO1535056.1"/>
    <property type="molecule type" value="Genomic_DNA"/>
</dbReference>
<dbReference type="CDD" id="cd05401">
    <property type="entry name" value="NT_GlnE_GlnD_like"/>
    <property type="match status" value="1"/>
</dbReference>
<dbReference type="EC" id="3.1.4.-" evidence="7"/>
<feature type="region of interest" description="Uridylyltransferase" evidence="7">
    <location>
        <begin position="1"/>
        <end position="320"/>
    </location>
</feature>
<dbReference type="SUPFAM" id="SSF55021">
    <property type="entry name" value="ACT-like"/>
    <property type="match status" value="2"/>
</dbReference>
<keyword evidence="6 7" id="KW-0511">Multifunctional enzyme</keyword>
<feature type="domain" description="ACT" evidence="8">
    <location>
        <begin position="794"/>
        <end position="862"/>
    </location>
</feature>
<evidence type="ECO:0000259" key="9">
    <source>
        <dbReference type="PROSITE" id="PS51831"/>
    </source>
</evidence>
<evidence type="ECO:0000256" key="6">
    <source>
        <dbReference type="ARBA" id="ARBA00023268"/>
    </source>
</evidence>
<evidence type="ECO:0000256" key="1">
    <source>
        <dbReference type="ARBA" id="ARBA00022679"/>
    </source>
</evidence>
<dbReference type="InterPro" id="IPR006674">
    <property type="entry name" value="HD_domain"/>
</dbReference>
<dbReference type="SUPFAM" id="SSF81593">
    <property type="entry name" value="Nucleotidyltransferase substrate binding subunit/domain"/>
    <property type="match status" value="1"/>
</dbReference>
<protein>
    <recommendedName>
        <fullName evidence="7">Bifunctional uridylyltransferase/uridylyl-removing enzyme</fullName>
        <shortName evidence="7">UTase/UR</shortName>
    </recommendedName>
    <alternativeName>
        <fullName evidence="7">Bifunctional [protein-PII] modification enzyme</fullName>
    </alternativeName>
    <alternativeName>
        <fullName evidence="7">Bifunctional nitrogen sensor protein</fullName>
    </alternativeName>
    <domain>
        <recommendedName>
            <fullName evidence="7">[Protein-PII] uridylyltransferase</fullName>
            <shortName evidence="7">PII uridylyltransferase</shortName>
            <shortName evidence="7">UTase</shortName>
            <ecNumber evidence="7">2.7.7.59</ecNumber>
        </recommendedName>
    </domain>
    <domain>
        <recommendedName>
            <fullName evidence="7">[Protein-PII]-UMP uridylyl-removing enzyme</fullName>
            <shortName evidence="7">UR</shortName>
            <ecNumber evidence="7">3.1.4.-</ecNumber>
        </recommendedName>
    </domain>
</protein>
<dbReference type="Pfam" id="PF01966">
    <property type="entry name" value="HD"/>
    <property type="match status" value="1"/>
</dbReference>
<sequence length="862" mass="96932">MVDIASLRDAYRTHKLALFDQLRSARAPTRSVHTVLRQLAALADETLGALWADAGFGHRLALVAVGGFGRGELFPYSDVDVLLLLPEGEDSGVEPARLEAFIGQCWDAGLEIGSSVRTVSECLDEAAKDVTVQTSLLESRLVIGDKKLYASFRKNFFAAIDPQAFFAAKSQEMRHRHQKFDNTPYALEPNCKESPGGLRDLQTILWMTKAAGFGNRWDDLARNGLATAFEIQQIKRNEALLSLIRARLHVTANRREDRLVFDLQTAVAATFGYVGESQRKASEALMRRYYWAAKAVTQLNQILLLNIAEKLQPQADQPTPINERFFEKGGLIEVASDDLYLKDPHAILETFLLYQKTIGVNGLSARTLRALYNARHVMDSKFRNDPVNHATFMRMLLEPRGITHALRLMNQTSVLGRYLRVFRSIVGQMQHDLFHVYTVDQHILMVLRNVRRFFIAEHAHEYPFCSQLAAGWDKPWILYIAALFHDIAKGRGGDHSTLGARDVRRFCRQHEIPREDAKLIEFLVSEHLVMSQVAQKQDLSDPEVIGAFAKRVGNERYLTALYLLTIADIRGTSPRVWNAWKGKLLEDLYRLSSRVLGGRMPDPGAEIEARKREALVQLALYAEPLHAHKALWETLDVGYFMRHDANEIAWHAKQLSRHVPHAGVPIDPHTPPIVRARLSPVGEGLQVVVYTPDQADLFVRICGYFDQSSFSILDAKVHTASNGFALDTFQVVTTFIPEHYRDLISMVETGLAKTLREAGPLPAPSKGRVSRRVRSFPIKPRVSLLPDEKAQRWLLSISASDRAGLLYSVARVLARHHLNLQLAKVTTLGERVEDTFLISGPELQGQRAQLAIETELLEALAA</sequence>
<keyword evidence="4 7" id="KW-0378">Hydrolase</keyword>
<dbReference type="Gene3D" id="3.30.70.260">
    <property type="match status" value="1"/>
</dbReference>
<dbReference type="NCBIfam" id="TIGR01693">
    <property type="entry name" value="UTase_glnD"/>
    <property type="match status" value="1"/>
</dbReference>
<evidence type="ECO:0000256" key="5">
    <source>
        <dbReference type="ARBA" id="ARBA00022842"/>
    </source>
</evidence>
<dbReference type="RefSeq" id="WP_301812783.1">
    <property type="nucleotide sequence ID" value="NZ_JAUJZH010000017.1"/>
</dbReference>
<feature type="domain" description="ACT" evidence="8">
    <location>
        <begin position="686"/>
        <end position="765"/>
    </location>
</feature>
<keyword evidence="1 7" id="KW-0808">Transferase</keyword>
<keyword evidence="2 7" id="KW-0548">Nucleotidyltransferase</keyword>
<keyword evidence="5 7" id="KW-0460">Magnesium</keyword>
<comment type="caution">
    <text evidence="7">Lacks conserved residue(s) required for the propagation of feature annotation.</text>
</comment>
<dbReference type="Pfam" id="PF01909">
    <property type="entry name" value="NTP_transf_2"/>
    <property type="match status" value="1"/>
</dbReference>
<feature type="domain" description="HD" evidence="9">
    <location>
        <begin position="439"/>
        <end position="555"/>
    </location>
</feature>
<dbReference type="NCBIfam" id="NF002837">
    <property type="entry name" value="PRK03059.1"/>
    <property type="match status" value="1"/>
</dbReference>
<keyword evidence="3" id="KW-0677">Repeat</keyword>
<comment type="catalytic activity">
    <reaction evidence="7">
        <text>[protein-PII]-L-tyrosine + UTP = [protein-PII]-uridylyl-L-tyrosine + diphosphate</text>
        <dbReference type="Rhea" id="RHEA:13673"/>
        <dbReference type="Rhea" id="RHEA-COMP:12147"/>
        <dbReference type="Rhea" id="RHEA-COMP:12148"/>
        <dbReference type="ChEBI" id="CHEBI:33019"/>
        <dbReference type="ChEBI" id="CHEBI:46398"/>
        <dbReference type="ChEBI" id="CHEBI:46858"/>
        <dbReference type="ChEBI" id="CHEBI:90602"/>
        <dbReference type="EC" id="2.7.7.59"/>
    </reaction>
</comment>
<evidence type="ECO:0000256" key="4">
    <source>
        <dbReference type="ARBA" id="ARBA00022801"/>
    </source>
</evidence>
<dbReference type="EC" id="2.7.7.59" evidence="7"/>
<dbReference type="SMART" id="SM00471">
    <property type="entry name" value="HDc"/>
    <property type="match status" value="1"/>
</dbReference>
<dbReference type="InterPro" id="IPR043519">
    <property type="entry name" value="NT_sf"/>
</dbReference>
<comment type="catalytic activity">
    <reaction evidence="7">
        <text>[protein-PII]-uridylyl-L-tyrosine + H2O = [protein-PII]-L-tyrosine + UMP + H(+)</text>
        <dbReference type="Rhea" id="RHEA:48600"/>
        <dbReference type="Rhea" id="RHEA-COMP:12147"/>
        <dbReference type="Rhea" id="RHEA-COMP:12148"/>
        <dbReference type="ChEBI" id="CHEBI:15377"/>
        <dbReference type="ChEBI" id="CHEBI:15378"/>
        <dbReference type="ChEBI" id="CHEBI:46858"/>
        <dbReference type="ChEBI" id="CHEBI:57865"/>
        <dbReference type="ChEBI" id="CHEBI:90602"/>
    </reaction>
</comment>
<dbReference type="InterPro" id="IPR003607">
    <property type="entry name" value="HD/PDEase_dom"/>
</dbReference>
<dbReference type="PIRSF" id="PIRSF006288">
    <property type="entry name" value="PII_uridyltransf"/>
    <property type="match status" value="1"/>
</dbReference>
<comment type="cofactor">
    <cofactor evidence="7">
        <name>Mg(2+)</name>
        <dbReference type="ChEBI" id="CHEBI:18420"/>
    </cofactor>
</comment>
<dbReference type="SUPFAM" id="SSF109604">
    <property type="entry name" value="HD-domain/PDEase-like"/>
    <property type="match status" value="1"/>
</dbReference>
<comment type="caution">
    <text evidence="10">The sequence shown here is derived from an EMBL/GenBank/DDBJ whole genome shotgun (WGS) entry which is preliminary data.</text>
</comment>
<dbReference type="HAMAP" id="MF_00277">
    <property type="entry name" value="PII_uridylyl_transf"/>
    <property type="match status" value="1"/>
</dbReference>
<evidence type="ECO:0000313" key="11">
    <source>
        <dbReference type="Proteomes" id="UP001169027"/>
    </source>
</evidence>
<evidence type="ECO:0000256" key="2">
    <source>
        <dbReference type="ARBA" id="ARBA00022695"/>
    </source>
</evidence>
<comment type="function">
    <text evidence="7">Modifies, by uridylylation and deuridylylation, the PII regulatory proteins (GlnB and homologs), in response to the nitrogen status of the cell that GlnD senses through the glutamine level. Under low glutamine levels, catalyzes the conversion of the PII proteins and UTP to PII-UMP and PPi, while under higher glutamine levels, GlnD hydrolyzes PII-UMP to PII and UMP (deuridylylation). Thus, controls uridylylation state and activity of the PII proteins, and plays an important role in the regulation of nitrogen metabolism.</text>
</comment>
<evidence type="ECO:0000256" key="3">
    <source>
        <dbReference type="ARBA" id="ARBA00022737"/>
    </source>
</evidence>
<dbReference type="PROSITE" id="PS51671">
    <property type="entry name" value="ACT"/>
    <property type="match status" value="2"/>
</dbReference>
<organism evidence="10 11">
    <name type="scientific">Variovorax ginsengisoli</name>
    <dbReference type="NCBI Taxonomy" id="363844"/>
    <lineage>
        <taxon>Bacteria</taxon>
        <taxon>Pseudomonadati</taxon>
        <taxon>Pseudomonadota</taxon>
        <taxon>Betaproteobacteria</taxon>
        <taxon>Burkholderiales</taxon>
        <taxon>Comamonadaceae</taxon>
        <taxon>Variovorax</taxon>
    </lineage>
</organism>
<dbReference type="CDD" id="cd04900">
    <property type="entry name" value="ACT_UUR-like_1"/>
    <property type="match status" value="1"/>
</dbReference>
<dbReference type="InterPro" id="IPR013546">
    <property type="entry name" value="PII_UdlTrfase/GS_AdlTrfase"/>
</dbReference>
<dbReference type="PROSITE" id="PS51831">
    <property type="entry name" value="HD"/>
    <property type="match status" value="1"/>
</dbReference>
<dbReference type="CDD" id="cd04899">
    <property type="entry name" value="ACT_ACR-UUR-like_2"/>
    <property type="match status" value="1"/>
</dbReference>
<evidence type="ECO:0000256" key="7">
    <source>
        <dbReference type="HAMAP-Rule" id="MF_00277"/>
    </source>
</evidence>
<proteinExistence type="inferred from homology"/>
<dbReference type="PANTHER" id="PTHR47320">
    <property type="entry name" value="BIFUNCTIONAL URIDYLYLTRANSFERASE/URIDYLYL-REMOVING ENZYME"/>
    <property type="match status" value="1"/>
</dbReference>
<dbReference type="InterPro" id="IPR002912">
    <property type="entry name" value="ACT_dom"/>
</dbReference>
<keyword evidence="11" id="KW-1185">Reference proteome</keyword>
<dbReference type="InterPro" id="IPR045865">
    <property type="entry name" value="ACT-like_dom_sf"/>
</dbReference>
<accession>A0ABT8SC92</accession>
<dbReference type="InterPro" id="IPR002934">
    <property type="entry name" value="Polymerase_NTP_transf_dom"/>
</dbReference>
<evidence type="ECO:0000259" key="8">
    <source>
        <dbReference type="PROSITE" id="PS51671"/>
    </source>
</evidence>
<dbReference type="Pfam" id="PF08335">
    <property type="entry name" value="GlnD_UR_UTase"/>
    <property type="match status" value="1"/>
</dbReference>
<dbReference type="InterPro" id="IPR010043">
    <property type="entry name" value="UTase/UR"/>
</dbReference>
<dbReference type="SUPFAM" id="SSF81301">
    <property type="entry name" value="Nucleotidyltransferase"/>
    <property type="match status" value="1"/>
</dbReference>
<dbReference type="Proteomes" id="UP001169027">
    <property type="component" value="Unassembled WGS sequence"/>
</dbReference>
<dbReference type="Gene3D" id="1.10.3210.10">
    <property type="entry name" value="Hypothetical protein af1432"/>
    <property type="match status" value="1"/>
</dbReference>
<dbReference type="CDD" id="cd00077">
    <property type="entry name" value="HDc"/>
    <property type="match status" value="1"/>
</dbReference>
<comment type="domain">
    <text evidence="7">Has four distinct domains: an N-terminal nucleotidyltransferase (NT) domain responsible for UTase activity, a central HD domain that encodes UR activity, and two C-terminal ACT domains that seem to have a role in glutamine sensing.</text>
</comment>
<evidence type="ECO:0000313" key="10">
    <source>
        <dbReference type="EMBL" id="MDO1535056.1"/>
    </source>
</evidence>
<dbReference type="PANTHER" id="PTHR47320:SF1">
    <property type="entry name" value="BIFUNCTIONAL URIDYLYLTRANSFERASE_URIDYLYL-REMOVING ENZYME"/>
    <property type="match status" value="1"/>
</dbReference>
<dbReference type="GO" id="GO:0008773">
    <property type="term" value="F:[protein-PII] uridylyltransferase activity"/>
    <property type="evidence" value="ECO:0007669"/>
    <property type="project" value="UniProtKB-EC"/>
</dbReference>
<name>A0ABT8SC92_9BURK</name>
<comment type="similarity">
    <text evidence="7">Belongs to the GlnD family.</text>
</comment>
<comment type="activity regulation">
    <text evidence="7">Uridylyltransferase (UTase) activity is inhibited by glutamine, while glutamine activates uridylyl-removing (UR) activity.</text>
</comment>
<reference evidence="10" key="1">
    <citation type="submission" date="2023-06" db="EMBL/GenBank/DDBJ databases">
        <authorList>
            <person name="Jiang Y."/>
            <person name="Liu Q."/>
        </authorList>
    </citation>
    <scope>NUCLEOTIDE SEQUENCE</scope>
    <source>
        <strain evidence="10">CGMCC 1.12090</strain>
    </source>
</reference>